<evidence type="ECO:0000256" key="1">
    <source>
        <dbReference type="SAM" id="Phobius"/>
    </source>
</evidence>
<name>A0A0F3N9Y9_ANAPH</name>
<keyword evidence="1" id="KW-0472">Membrane</keyword>
<comment type="caution">
    <text evidence="2">The sequence shown here is derived from an EMBL/GenBank/DDBJ whole genome shotgun (WGS) entry which is preliminary data.</text>
</comment>
<evidence type="ECO:0000313" key="2">
    <source>
        <dbReference type="EMBL" id="KJV64893.1"/>
    </source>
</evidence>
<dbReference type="EMBL" id="LANV01000001">
    <property type="protein sequence ID" value="KJV64893.1"/>
    <property type="molecule type" value="Genomic_DNA"/>
</dbReference>
<keyword evidence="1" id="KW-0812">Transmembrane</keyword>
<gene>
    <name evidence="2" type="ORF">APHMUC_0239</name>
</gene>
<reference evidence="2 3" key="1">
    <citation type="submission" date="2015-02" db="EMBL/GenBank/DDBJ databases">
        <title>Genome Sequencing of Rickettsiales.</title>
        <authorList>
            <person name="Daugherty S.C."/>
            <person name="Su Q."/>
            <person name="Abolude K."/>
            <person name="Beier-Sexton M."/>
            <person name="Carlyon J.A."/>
            <person name="Carter R."/>
            <person name="Day N.P."/>
            <person name="Dumler S.J."/>
            <person name="Dyachenko V."/>
            <person name="Godinez A."/>
            <person name="Kurtti T.J."/>
            <person name="Lichay M."/>
            <person name="Mullins K.E."/>
            <person name="Ott S."/>
            <person name="Pappas-Brown V."/>
            <person name="Paris D.H."/>
            <person name="Patel P."/>
            <person name="Richards A.L."/>
            <person name="Sadzewicz L."/>
            <person name="Sears K."/>
            <person name="Seidman D."/>
            <person name="Sengamalay N."/>
            <person name="Stenos J."/>
            <person name="Tallon L.J."/>
            <person name="Vincent G."/>
            <person name="Fraser C.M."/>
            <person name="Munderloh U."/>
            <person name="Dunning-Hotopp J.C."/>
        </authorList>
    </citation>
    <scope>NUCLEOTIDE SEQUENCE [LARGE SCALE GENOMIC DNA]</scope>
    <source>
        <strain evidence="2 3">ApMUC09</strain>
    </source>
</reference>
<feature type="transmembrane region" description="Helical" evidence="1">
    <location>
        <begin position="15"/>
        <end position="34"/>
    </location>
</feature>
<dbReference type="PATRIC" id="fig|1359152.3.peg.253"/>
<dbReference type="Proteomes" id="UP000033441">
    <property type="component" value="Unassembled WGS sequence"/>
</dbReference>
<evidence type="ECO:0000313" key="3">
    <source>
        <dbReference type="Proteomes" id="UP000033441"/>
    </source>
</evidence>
<accession>A0A0F3N9Y9</accession>
<sequence length="58" mass="6148">MFNGVTEALLCGGRVGVGVTISAILLYIACVFQFTTRTFRFALPCEEATIALSCDSGI</sequence>
<keyword evidence="1" id="KW-1133">Transmembrane helix</keyword>
<protein>
    <submittedName>
        <fullName evidence="2">Uncharacterized protein</fullName>
    </submittedName>
</protein>
<dbReference type="AlphaFoldDB" id="A0A0F3N9Y9"/>
<proteinExistence type="predicted"/>
<organism evidence="2 3">
    <name type="scientific">Anaplasma phagocytophilum str. ApMUC09</name>
    <dbReference type="NCBI Taxonomy" id="1359152"/>
    <lineage>
        <taxon>Bacteria</taxon>
        <taxon>Pseudomonadati</taxon>
        <taxon>Pseudomonadota</taxon>
        <taxon>Alphaproteobacteria</taxon>
        <taxon>Rickettsiales</taxon>
        <taxon>Anaplasmataceae</taxon>
        <taxon>Anaplasma</taxon>
        <taxon>phagocytophilum group</taxon>
    </lineage>
</organism>